<name>A0A1I0AI32_9FIRM</name>
<dbReference type="PANTHER" id="PTHR43357:SF4">
    <property type="entry name" value="INNER MEMBRANE ABC TRANSPORTER PERMEASE PROTEIN YDCV"/>
    <property type="match status" value="1"/>
</dbReference>
<evidence type="ECO:0000256" key="6">
    <source>
        <dbReference type="ARBA" id="ARBA00022989"/>
    </source>
</evidence>
<organism evidence="11 12">
    <name type="scientific">Halanaerobium congolense</name>
    <dbReference type="NCBI Taxonomy" id="54121"/>
    <lineage>
        <taxon>Bacteria</taxon>
        <taxon>Bacillati</taxon>
        <taxon>Bacillota</taxon>
        <taxon>Clostridia</taxon>
        <taxon>Halanaerobiales</taxon>
        <taxon>Halanaerobiaceae</taxon>
        <taxon>Halanaerobium</taxon>
    </lineage>
</organism>
<proteinExistence type="inferred from homology"/>
<dbReference type="RefSeq" id="WP_089720071.1">
    <property type="nucleotide sequence ID" value="NZ_FNBJ01000012.1"/>
</dbReference>
<reference evidence="12 13" key="1">
    <citation type="submission" date="2016-10" db="EMBL/GenBank/DDBJ databases">
        <authorList>
            <person name="Varghese N."/>
            <person name="Submissions S."/>
        </authorList>
    </citation>
    <scope>NUCLEOTIDE SEQUENCE [LARGE SCALE GENOMIC DNA]</scope>
    <source>
        <strain evidence="10 13">WG2</strain>
        <strain evidence="11 12">WG5</strain>
    </source>
</reference>
<evidence type="ECO:0000256" key="1">
    <source>
        <dbReference type="ARBA" id="ARBA00004429"/>
    </source>
</evidence>
<feature type="transmembrane region" description="Helical" evidence="8">
    <location>
        <begin position="57"/>
        <end position="81"/>
    </location>
</feature>
<evidence type="ECO:0000256" key="5">
    <source>
        <dbReference type="ARBA" id="ARBA00022692"/>
    </source>
</evidence>
<gene>
    <name evidence="10" type="ORF">SAMN04488598_11258</name>
    <name evidence="11" type="ORF">SAMN04515652_11258</name>
</gene>
<comment type="similarity">
    <text evidence="8">Belongs to the binding-protein-dependent transport system permease family.</text>
</comment>
<evidence type="ECO:0000313" key="12">
    <source>
        <dbReference type="Proteomes" id="UP000198612"/>
    </source>
</evidence>
<dbReference type="GO" id="GO:0005886">
    <property type="term" value="C:plasma membrane"/>
    <property type="evidence" value="ECO:0007669"/>
    <property type="project" value="UniProtKB-SubCell"/>
</dbReference>
<accession>A0A1I0AI32</accession>
<keyword evidence="7 8" id="KW-0472">Membrane</keyword>
<keyword evidence="5 8" id="KW-0812">Transmembrane</keyword>
<evidence type="ECO:0000256" key="7">
    <source>
        <dbReference type="ARBA" id="ARBA00023136"/>
    </source>
</evidence>
<keyword evidence="2 8" id="KW-0813">Transport</keyword>
<protein>
    <submittedName>
        <fullName evidence="10 11">Spermidine/putrescine transport system permease protein</fullName>
    </submittedName>
</protein>
<comment type="subcellular location">
    <subcellularLocation>
        <location evidence="1">Cell inner membrane</location>
        <topology evidence="1">Multi-pass membrane protein</topology>
    </subcellularLocation>
    <subcellularLocation>
        <location evidence="8">Cell membrane</location>
        <topology evidence="8">Multi-pass membrane protein</topology>
    </subcellularLocation>
</comment>
<dbReference type="SUPFAM" id="SSF161098">
    <property type="entry name" value="MetI-like"/>
    <property type="match status" value="1"/>
</dbReference>
<feature type="transmembrane region" description="Helical" evidence="8">
    <location>
        <begin position="202"/>
        <end position="220"/>
    </location>
</feature>
<dbReference type="PANTHER" id="PTHR43357">
    <property type="entry name" value="INNER MEMBRANE ABC TRANSPORTER PERMEASE PROTEIN YDCV"/>
    <property type="match status" value="1"/>
</dbReference>
<feature type="transmembrane region" description="Helical" evidence="8">
    <location>
        <begin position="175"/>
        <end position="196"/>
    </location>
</feature>
<evidence type="ECO:0000313" key="10">
    <source>
        <dbReference type="EMBL" id="SDF44780.1"/>
    </source>
</evidence>
<dbReference type="Gene3D" id="1.10.3720.10">
    <property type="entry name" value="MetI-like"/>
    <property type="match status" value="1"/>
</dbReference>
<evidence type="ECO:0000256" key="8">
    <source>
        <dbReference type="RuleBase" id="RU363032"/>
    </source>
</evidence>
<keyword evidence="6 8" id="KW-1133">Transmembrane helix</keyword>
<dbReference type="Pfam" id="PF00528">
    <property type="entry name" value="BPD_transp_1"/>
    <property type="match status" value="1"/>
</dbReference>
<dbReference type="EMBL" id="FNBJ01000012">
    <property type="protein sequence ID" value="SDF44780.1"/>
    <property type="molecule type" value="Genomic_DNA"/>
</dbReference>
<dbReference type="AlphaFoldDB" id="A0A1I0AI32"/>
<evidence type="ECO:0000313" key="11">
    <source>
        <dbReference type="EMBL" id="SES93947.1"/>
    </source>
</evidence>
<evidence type="ECO:0000256" key="4">
    <source>
        <dbReference type="ARBA" id="ARBA00022519"/>
    </source>
</evidence>
<keyword evidence="13" id="KW-1185">Reference proteome</keyword>
<dbReference type="InterPro" id="IPR000515">
    <property type="entry name" value="MetI-like"/>
</dbReference>
<dbReference type="Proteomes" id="UP000198612">
    <property type="component" value="Unassembled WGS sequence"/>
</dbReference>
<sequence length="262" mass="29482">MNEKGKTLSVFTLIVYFFLIAPLLIITLTAFGESEFLKFPPDSFSVRWFVNVFQTEMFINTFVISLKVAVISTLLALLMGIPASYIISRGNFKHKRLIESFFLSPVLIPQIVFGFSLFNFLIIKLKLPVLSSLLIGHTIFIMPYIIRVISANLENFDYEIEEAAVIFGASPLKTFFIIVLPNISSGVIASFILAFINSFNNVPISVFLTGPGISTLPIQMMSYVEYYFDPTVAALSVLLMLMTTVLMFIIERSLGLNYFVEN</sequence>
<dbReference type="InterPro" id="IPR035906">
    <property type="entry name" value="MetI-like_sf"/>
</dbReference>
<dbReference type="Proteomes" id="UP000199519">
    <property type="component" value="Unassembled WGS sequence"/>
</dbReference>
<evidence type="ECO:0000256" key="2">
    <source>
        <dbReference type="ARBA" id="ARBA00022448"/>
    </source>
</evidence>
<evidence type="ECO:0000256" key="3">
    <source>
        <dbReference type="ARBA" id="ARBA00022475"/>
    </source>
</evidence>
<feature type="transmembrane region" description="Helical" evidence="8">
    <location>
        <begin position="129"/>
        <end position="146"/>
    </location>
</feature>
<feature type="domain" description="ABC transmembrane type-1" evidence="9">
    <location>
        <begin position="62"/>
        <end position="250"/>
    </location>
</feature>
<dbReference type="GO" id="GO:0055085">
    <property type="term" value="P:transmembrane transport"/>
    <property type="evidence" value="ECO:0007669"/>
    <property type="project" value="InterPro"/>
</dbReference>
<keyword evidence="4" id="KW-0997">Cell inner membrane</keyword>
<dbReference type="EMBL" id="FOHG01000012">
    <property type="protein sequence ID" value="SES93947.1"/>
    <property type="molecule type" value="Genomic_DNA"/>
</dbReference>
<dbReference type="PROSITE" id="PS50928">
    <property type="entry name" value="ABC_TM1"/>
    <property type="match status" value="1"/>
</dbReference>
<feature type="transmembrane region" description="Helical" evidence="8">
    <location>
        <begin position="7"/>
        <end position="31"/>
    </location>
</feature>
<keyword evidence="3" id="KW-1003">Cell membrane</keyword>
<feature type="transmembrane region" description="Helical" evidence="8">
    <location>
        <begin position="101"/>
        <end position="123"/>
    </location>
</feature>
<feature type="transmembrane region" description="Helical" evidence="8">
    <location>
        <begin position="232"/>
        <end position="250"/>
    </location>
</feature>
<evidence type="ECO:0000259" key="9">
    <source>
        <dbReference type="PROSITE" id="PS50928"/>
    </source>
</evidence>
<dbReference type="CDD" id="cd06261">
    <property type="entry name" value="TM_PBP2"/>
    <property type="match status" value="1"/>
</dbReference>
<evidence type="ECO:0000313" key="13">
    <source>
        <dbReference type="Proteomes" id="UP000199519"/>
    </source>
</evidence>